<proteinExistence type="predicted"/>
<evidence type="ECO:0000256" key="1">
    <source>
        <dbReference type="SAM" id="Phobius"/>
    </source>
</evidence>
<keyword evidence="1" id="KW-0472">Membrane</keyword>
<keyword evidence="1" id="KW-1133">Transmembrane helix</keyword>
<accession>A0A645I3R4</accession>
<feature type="transmembrane region" description="Helical" evidence="1">
    <location>
        <begin position="76"/>
        <end position="93"/>
    </location>
</feature>
<keyword evidence="1" id="KW-0812">Transmembrane</keyword>
<gene>
    <name evidence="2" type="ORF">SDC9_189669</name>
</gene>
<sequence length="97" mass="10877">MSAPSFLVCQFAIAESNTFSNLLDASFFENLRIAKALSTSTPLMMSATNLIFLGEDGQSLCNAFTTSWFAILRAKALSLFLDPMIIYLLYFCYHRDL</sequence>
<organism evidence="2">
    <name type="scientific">bioreactor metagenome</name>
    <dbReference type="NCBI Taxonomy" id="1076179"/>
    <lineage>
        <taxon>unclassified sequences</taxon>
        <taxon>metagenomes</taxon>
        <taxon>ecological metagenomes</taxon>
    </lineage>
</organism>
<comment type="caution">
    <text evidence="2">The sequence shown here is derived from an EMBL/GenBank/DDBJ whole genome shotgun (WGS) entry which is preliminary data.</text>
</comment>
<dbReference type="AlphaFoldDB" id="A0A645I3R4"/>
<name>A0A645I3R4_9ZZZZ</name>
<protein>
    <submittedName>
        <fullName evidence="2">Uncharacterized protein</fullName>
    </submittedName>
</protein>
<evidence type="ECO:0000313" key="2">
    <source>
        <dbReference type="EMBL" id="MPN42113.1"/>
    </source>
</evidence>
<dbReference type="EMBL" id="VSSQ01099615">
    <property type="protein sequence ID" value="MPN42113.1"/>
    <property type="molecule type" value="Genomic_DNA"/>
</dbReference>
<reference evidence="2" key="1">
    <citation type="submission" date="2019-08" db="EMBL/GenBank/DDBJ databases">
        <authorList>
            <person name="Kucharzyk K."/>
            <person name="Murdoch R.W."/>
            <person name="Higgins S."/>
            <person name="Loffler F."/>
        </authorList>
    </citation>
    <scope>NUCLEOTIDE SEQUENCE</scope>
</reference>